<dbReference type="PANTHER" id="PTHR42905">
    <property type="entry name" value="PHOSPHOENOLPYRUVATE CARBOXYLASE"/>
    <property type="match status" value="1"/>
</dbReference>
<dbReference type="SUPFAM" id="SSF51621">
    <property type="entry name" value="Phosphoenolpyruvate/pyruvate domain"/>
    <property type="match status" value="1"/>
</dbReference>
<dbReference type="PANTHER" id="PTHR42905:SF16">
    <property type="entry name" value="CARBOXYPHOSPHONOENOLPYRUVATE PHOSPHONOMUTASE-LIKE PROTEIN (AFU_ORTHOLOGUE AFUA_5G07230)"/>
    <property type="match status" value="1"/>
</dbReference>
<dbReference type="CDD" id="cd00377">
    <property type="entry name" value="ICL_PEPM"/>
    <property type="match status" value="1"/>
</dbReference>
<dbReference type="Proteomes" id="UP000620670">
    <property type="component" value="Unassembled WGS sequence"/>
</dbReference>
<proteinExistence type="predicted"/>
<dbReference type="RefSeq" id="WP_199050812.1">
    <property type="nucleotide sequence ID" value="NZ_JAELXT010000027.1"/>
</dbReference>
<dbReference type="GO" id="GO:0016829">
    <property type="term" value="F:lyase activity"/>
    <property type="evidence" value="ECO:0007669"/>
    <property type="project" value="UniProtKB-KW"/>
</dbReference>
<reference evidence="2" key="1">
    <citation type="submission" date="2020-12" db="EMBL/GenBank/DDBJ databases">
        <title>Hymenobacter sp.</title>
        <authorList>
            <person name="Kim M.K."/>
        </authorList>
    </citation>
    <scope>NUCLEOTIDE SEQUENCE [LARGE SCALE GENOMIC DNA]</scope>
    <source>
        <strain evidence="2">BT325</strain>
    </source>
</reference>
<sequence length="254" mass="26314">MSDQVTRAQTFKALHVRGNPLILFNVWDAGTAKAVAASGAKALATGSWSVAAAHGFDDGEHMPFDLALANLERIVAATDLPVTIDLESGYGATPDEVGTSVARAVQAGAIGCNLEDSSRETGPLRAISNQAARLRGARQAADRLGIPAFLNARTDVFLIAPTEVHEGLVADALERGRAYADAGADGLFVPGLVNEALIARVVEGSPLPVNIMASASAPSAARLAELGVARISHGPGPYRMMMKALENAAREALL</sequence>
<evidence type="ECO:0000313" key="2">
    <source>
        <dbReference type="Proteomes" id="UP000620670"/>
    </source>
</evidence>
<dbReference type="Gene3D" id="3.20.20.60">
    <property type="entry name" value="Phosphoenolpyruvate-binding domains"/>
    <property type="match status" value="1"/>
</dbReference>
<keyword evidence="2" id="KW-1185">Reference proteome</keyword>
<dbReference type="Pfam" id="PF13714">
    <property type="entry name" value="PEP_mutase"/>
    <property type="match status" value="1"/>
</dbReference>
<dbReference type="EMBL" id="JAELXT010000027">
    <property type="protein sequence ID" value="MBJ6127590.1"/>
    <property type="molecule type" value="Genomic_DNA"/>
</dbReference>
<name>A0ABS0Y6C9_9HYPH</name>
<accession>A0ABS0Y6C9</accession>
<organism evidence="1 2">
    <name type="scientific">Microvirga splendida</name>
    <dbReference type="NCBI Taxonomy" id="2795727"/>
    <lineage>
        <taxon>Bacteria</taxon>
        <taxon>Pseudomonadati</taxon>
        <taxon>Pseudomonadota</taxon>
        <taxon>Alphaproteobacteria</taxon>
        <taxon>Hyphomicrobiales</taxon>
        <taxon>Methylobacteriaceae</taxon>
        <taxon>Microvirga</taxon>
    </lineage>
</organism>
<comment type="caution">
    <text evidence="1">The sequence shown here is derived from an EMBL/GenBank/DDBJ whole genome shotgun (WGS) entry which is preliminary data.</text>
</comment>
<dbReference type="InterPro" id="IPR039556">
    <property type="entry name" value="ICL/PEPM"/>
</dbReference>
<evidence type="ECO:0000313" key="1">
    <source>
        <dbReference type="EMBL" id="MBJ6127590.1"/>
    </source>
</evidence>
<protein>
    <submittedName>
        <fullName evidence="1">Isocitrate lyase/phosphoenolpyruvate mutase family protein</fullName>
    </submittedName>
</protein>
<keyword evidence="1" id="KW-0456">Lyase</keyword>
<dbReference type="InterPro" id="IPR015813">
    <property type="entry name" value="Pyrv/PenolPyrv_kinase-like_dom"/>
</dbReference>
<gene>
    <name evidence="1" type="ORF">JAO75_19490</name>
</gene>
<dbReference type="InterPro" id="IPR040442">
    <property type="entry name" value="Pyrv_kinase-like_dom_sf"/>
</dbReference>